<keyword evidence="3" id="KW-1185">Reference proteome</keyword>
<organism evidence="1 3">
    <name type="scientific">Patellaria atrata CBS 101060</name>
    <dbReference type="NCBI Taxonomy" id="1346257"/>
    <lineage>
        <taxon>Eukaryota</taxon>
        <taxon>Fungi</taxon>
        <taxon>Dikarya</taxon>
        <taxon>Ascomycota</taxon>
        <taxon>Pezizomycotina</taxon>
        <taxon>Dothideomycetes</taxon>
        <taxon>Dothideomycetes incertae sedis</taxon>
        <taxon>Patellariales</taxon>
        <taxon>Patellariaceae</taxon>
        <taxon>Patellaria</taxon>
    </lineage>
</organism>
<sequence length="61" mass="6996">MHWTVNPVSRLTTRMEEEMHGKLIDLICSPGIERVAIATYRESSEEQTPRGYRPFLGKSCS</sequence>
<reference evidence="1" key="1">
    <citation type="journal article" date="2020" name="Stud. Mycol.">
        <title>101 Dothideomycetes genomes: a test case for predicting lifestyles and emergence of pathogens.</title>
        <authorList>
            <person name="Haridas S."/>
            <person name="Albert R."/>
            <person name="Binder M."/>
            <person name="Bloem J."/>
            <person name="Labutti K."/>
            <person name="Salamov A."/>
            <person name="Andreopoulos B."/>
            <person name="Baker S."/>
            <person name="Barry K."/>
            <person name="Bills G."/>
            <person name="Bluhm B."/>
            <person name="Cannon C."/>
            <person name="Castanera R."/>
            <person name="Culley D."/>
            <person name="Daum C."/>
            <person name="Ezra D."/>
            <person name="Gonzalez J."/>
            <person name="Henrissat B."/>
            <person name="Kuo A."/>
            <person name="Liang C."/>
            <person name="Lipzen A."/>
            <person name="Lutzoni F."/>
            <person name="Magnuson J."/>
            <person name="Mondo S."/>
            <person name="Nolan M."/>
            <person name="Ohm R."/>
            <person name="Pangilinan J."/>
            <person name="Park H.-J."/>
            <person name="Ramirez L."/>
            <person name="Alfaro M."/>
            <person name="Sun H."/>
            <person name="Tritt A."/>
            <person name="Yoshinaga Y."/>
            <person name="Zwiers L.-H."/>
            <person name="Turgeon B."/>
            <person name="Goodwin S."/>
            <person name="Spatafora J."/>
            <person name="Crous P."/>
            <person name="Grigoriev I."/>
        </authorList>
    </citation>
    <scope>NUCLEOTIDE SEQUENCE</scope>
    <source>
        <strain evidence="1">CBS 101060</strain>
    </source>
</reference>
<evidence type="ECO:0000313" key="2">
    <source>
        <dbReference type="EMBL" id="KAF2837560.1"/>
    </source>
</evidence>
<comment type="caution">
    <text evidence="1">The sequence shown here is derived from an EMBL/GenBank/DDBJ whole genome shotgun (WGS) entry which is preliminary data.</text>
</comment>
<protein>
    <submittedName>
        <fullName evidence="1">Uncharacterized protein</fullName>
    </submittedName>
</protein>
<dbReference type="Proteomes" id="UP000799429">
    <property type="component" value="Unassembled WGS sequence"/>
</dbReference>
<accession>A0A9P4VII2</accession>
<evidence type="ECO:0000313" key="3">
    <source>
        <dbReference type="Proteomes" id="UP000799429"/>
    </source>
</evidence>
<name>A0A9P4VII2_9PEZI</name>
<dbReference type="EMBL" id="MU006160">
    <property type="protein sequence ID" value="KAF2834086.1"/>
    <property type="molecule type" value="Genomic_DNA"/>
</dbReference>
<gene>
    <name evidence="1" type="ORF">M501DRAFT_1004125</name>
    <name evidence="2" type="ORF">M501DRAFT_995514</name>
</gene>
<evidence type="ECO:0000313" key="1">
    <source>
        <dbReference type="EMBL" id="KAF2834086.1"/>
    </source>
</evidence>
<dbReference type="EMBL" id="MU006099">
    <property type="protein sequence ID" value="KAF2837560.1"/>
    <property type="molecule type" value="Genomic_DNA"/>
</dbReference>
<dbReference type="AlphaFoldDB" id="A0A9P4VII2"/>
<proteinExistence type="predicted"/>